<dbReference type="PANTHER" id="PTHR12595:SF0">
    <property type="entry name" value="ADENYLATE KINASE ISOENZYME 6"/>
    <property type="match status" value="1"/>
</dbReference>
<comment type="caution">
    <text evidence="7">The sequence shown here is derived from an EMBL/GenBank/DDBJ whole genome shotgun (WGS) entry which is preliminary data.</text>
</comment>
<evidence type="ECO:0000256" key="2">
    <source>
        <dbReference type="ARBA" id="ARBA00022552"/>
    </source>
</evidence>
<proteinExistence type="predicted"/>
<evidence type="ECO:0000313" key="8">
    <source>
        <dbReference type="Proteomes" id="UP000568063"/>
    </source>
</evidence>
<evidence type="ECO:0000256" key="3">
    <source>
        <dbReference type="ARBA" id="ARBA00022679"/>
    </source>
</evidence>
<name>A0A7J9P9F7_METMI</name>
<organism evidence="7 8">
    <name type="scientific">Methanococcus maripaludis</name>
    <name type="common">Methanococcus deltae</name>
    <dbReference type="NCBI Taxonomy" id="39152"/>
    <lineage>
        <taxon>Archaea</taxon>
        <taxon>Methanobacteriati</taxon>
        <taxon>Methanobacteriota</taxon>
        <taxon>Methanomada group</taxon>
        <taxon>Methanococci</taxon>
        <taxon>Methanococcales</taxon>
        <taxon>Methanococcaceae</taxon>
        <taxon>Methanococcus</taxon>
    </lineage>
</organism>
<keyword evidence="4" id="KW-0547">Nucleotide-binding</keyword>
<dbReference type="GO" id="GO:0004017">
    <property type="term" value="F:AMP kinase activity"/>
    <property type="evidence" value="ECO:0007669"/>
    <property type="project" value="UniProtKB-EC"/>
</dbReference>
<dbReference type="Pfam" id="PF13238">
    <property type="entry name" value="AAA_18"/>
    <property type="match status" value="1"/>
</dbReference>
<sequence length="129" mass="15195">MDSFVVDFDKLNEYIRSIKTEDLILDGHVSHYLNPEYIVVLRANPLLIKNRLESRKYLPKKVKENVEAELLDVCLIESIEKNDESKIFEIDCSEKSPEDIVNEILMFLDSKNAEYGNVSWLEDYFYLIE</sequence>
<dbReference type="GO" id="GO:0006364">
    <property type="term" value="P:rRNA processing"/>
    <property type="evidence" value="ECO:0007669"/>
    <property type="project" value="UniProtKB-KW"/>
</dbReference>
<reference evidence="7 8" key="1">
    <citation type="submission" date="2020-07" db="EMBL/GenBank/DDBJ databases">
        <title>Genomic Encyclopedia of Type Strains, Phase IV (KMG-V): Genome sequencing to study the core and pangenomes of soil and plant-associated prokaryotes.</title>
        <authorList>
            <person name="Whitman W."/>
        </authorList>
    </citation>
    <scope>NUCLEOTIDE SEQUENCE [LARGE SCALE GENOMIC DNA]</scope>
    <source>
        <strain evidence="7 8">C9</strain>
    </source>
</reference>
<evidence type="ECO:0000256" key="5">
    <source>
        <dbReference type="ARBA" id="ARBA00022777"/>
    </source>
</evidence>
<dbReference type="EMBL" id="JACDUM010000001">
    <property type="protein sequence ID" value="MBA2859400.1"/>
    <property type="molecule type" value="Genomic_DNA"/>
</dbReference>
<dbReference type="GO" id="GO:0005524">
    <property type="term" value="F:ATP binding"/>
    <property type="evidence" value="ECO:0007669"/>
    <property type="project" value="UniProtKB-KW"/>
</dbReference>
<dbReference type="AlphaFoldDB" id="A0A7J9P9F7"/>
<dbReference type="Gene3D" id="3.40.50.300">
    <property type="entry name" value="P-loop containing nucleotide triphosphate hydrolases"/>
    <property type="match status" value="1"/>
</dbReference>
<dbReference type="EC" id="2.7.4.3" evidence="7"/>
<dbReference type="PANTHER" id="PTHR12595">
    <property type="entry name" value="POS9-ACTIVATING FACTOR FAP7-RELATED"/>
    <property type="match status" value="1"/>
</dbReference>
<evidence type="ECO:0000256" key="4">
    <source>
        <dbReference type="ARBA" id="ARBA00022741"/>
    </source>
</evidence>
<dbReference type="Proteomes" id="UP000568063">
    <property type="component" value="Unassembled WGS sequence"/>
</dbReference>
<gene>
    <name evidence="7" type="ORF">HNP91_000195</name>
</gene>
<keyword evidence="1" id="KW-0690">Ribosome biogenesis</keyword>
<evidence type="ECO:0000313" key="7">
    <source>
        <dbReference type="EMBL" id="MBA2859400.1"/>
    </source>
</evidence>
<dbReference type="InterPro" id="IPR020618">
    <property type="entry name" value="Adenyl_kinase_AK6"/>
</dbReference>
<protein>
    <submittedName>
        <fullName evidence="7">Adenylate kinase</fullName>
        <ecNumber evidence="7">2.7.4.3</ecNumber>
    </submittedName>
</protein>
<dbReference type="InterPro" id="IPR027417">
    <property type="entry name" value="P-loop_NTPase"/>
</dbReference>
<dbReference type="SUPFAM" id="SSF52540">
    <property type="entry name" value="P-loop containing nucleoside triphosphate hydrolases"/>
    <property type="match status" value="1"/>
</dbReference>
<accession>A0A7J9P9F7</accession>
<keyword evidence="5 7" id="KW-0418">Kinase</keyword>
<keyword evidence="6" id="KW-0067">ATP-binding</keyword>
<keyword evidence="3 7" id="KW-0808">Transferase</keyword>
<evidence type="ECO:0000256" key="6">
    <source>
        <dbReference type="ARBA" id="ARBA00022840"/>
    </source>
</evidence>
<dbReference type="GO" id="GO:0016887">
    <property type="term" value="F:ATP hydrolysis activity"/>
    <property type="evidence" value="ECO:0007669"/>
    <property type="project" value="InterPro"/>
</dbReference>
<evidence type="ECO:0000256" key="1">
    <source>
        <dbReference type="ARBA" id="ARBA00022517"/>
    </source>
</evidence>
<keyword evidence="2" id="KW-0698">rRNA processing</keyword>